<dbReference type="SUPFAM" id="SSF46565">
    <property type="entry name" value="Chaperone J-domain"/>
    <property type="match status" value="1"/>
</dbReference>
<feature type="region of interest" description="Disordered" evidence="1">
    <location>
        <begin position="48"/>
        <end position="153"/>
    </location>
</feature>
<evidence type="ECO:0000313" key="3">
    <source>
        <dbReference type="EMBL" id="KAF2689418.1"/>
    </source>
</evidence>
<feature type="compositionally biased region" description="Basic and acidic residues" evidence="1">
    <location>
        <begin position="72"/>
        <end position="86"/>
    </location>
</feature>
<feature type="compositionally biased region" description="Basic residues" evidence="1">
    <location>
        <begin position="94"/>
        <end position="104"/>
    </location>
</feature>
<dbReference type="InterPro" id="IPR001623">
    <property type="entry name" value="DnaJ_domain"/>
</dbReference>
<dbReference type="AlphaFoldDB" id="A0A6G1JG53"/>
<dbReference type="EMBL" id="MU005572">
    <property type="protein sequence ID" value="KAF2689418.1"/>
    <property type="molecule type" value="Genomic_DNA"/>
</dbReference>
<dbReference type="PROSITE" id="PS50076">
    <property type="entry name" value="DNAJ_2"/>
    <property type="match status" value="1"/>
</dbReference>
<sequence length="253" mass="28081">MAVARRSGGPGNSLYGSHLTGIDGGMGGLPGRSNMCNNDENMLMSRSKRDGMQGPRGYGRSGPGKSFTGIKGFRDHTGKRPYRGYDNKGILAHPRSKKLSRGSRRLIDNGVFLHNSDAGNNNPRSKSSHNPRPHDAYAFKRTTTPQPSRAPNSAPNFYAILGVPHKIKKFGLPRGRKTMAMRLNPNKASKDTTEQTQEFNQTLEALNDDHVRLYHDATGEWPSSDVKSVVEGSLEKYKEMKARVDIRETKDKW</sequence>
<evidence type="ECO:0000313" key="4">
    <source>
        <dbReference type="Proteomes" id="UP000799291"/>
    </source>
</evidence>
<reference evidence="3" key="1">
    <citation type="journal article" date="2020" name="Stud. Mycol.">
        <title>101 Dothideomycetes genomes: a test case for predicting lifestyles and emergence of pathogens.</title>
        <authorList>
            <person name="Haridas S."/>
            <person name="Albert R."/>
            <person name="Binder M."/>
            <person name="Bloem J."/>
            <person name="Labutti K."/>
            <person name="Salamov A."/>
            <person name="Andreopoulos B."/>
            <person name="Baker S."/>
            <person name="Barry K."/>
            <person name="Bills G."/>
            <person name="Bluhm B."/>
            <person name="Cannon C."/>
            <person name="Castanera R."/>
            <person name="Culley D."/>
            <person name="Daum C."/>
            <person name="Ezra D."/>
            <person name="Gonzalez J."/>
            <person name="Henrissat B."/>
            <person name="Kuo A."/>
            <person name="Liang C."/>
            <person name="Lipzen A."/>
            <person name="Lutzoni F."/>
            <person name="Magnuson J."/>
            <person name="Mondo S."/>
            <person name="Nolan M."/>
            <person name="Ohm R."/>
            <person name="Pangilinan J."/>
            <person name="Park H.-J."/>
            <person name="Ramirez L."/>
            <person name="Alfaro M."/>
            <person name="Sun H."/>
            <person name="Tritt A."/>
            <person name="Yoshinaga Y."/>
            <person name="Zwiers L.-H."/>
            <person name="Turgeon B."/>
            <person name="Goodwin S."/>
            <person name="Spatafora J."/>
            <person name="Crous P."/>
            <person name="Grigoriev I."/>
        </authorList>
    </citation>
    <scope>NUCLEOTIDE SEQUENCE</scope>
    <source>
        <strain evidence="3">CBS 122367</strain>
    </source>
</reference>
<protein>
    <recommendedName>
        <fullName evidence="2">J domain-containing protein</fullName>
    </recommendedName>
</protein>
<evidence type="ECO:0000256" key="1">
    <source>
        <dbReference type="SAM" id="MobiDB-lite"/>
    </source>
</evidence>
<gene>
    <name evidence="3" type="ORF">K458DRAFT_384066</name>
</gene>
<dbReference type="InterPro" id="IPR036869">
    <property type="entry name" value="J_dom_sf"/>
</dbReference>
<organism evidence="3 4">
    <name type="scientific">Lentithecium fluviatile CBS 122367</name>
    <dbReference type="NCBI Taxonomy" id="1168545"/>
    <lineage>
        <taxon>Eukaryota</taxon>
        <taxon>Fungi</taxon>
        <taxon>Dikarya</taxon>
        <taxon>Ascomycota</taxon>
        <taxon>Pezizomycotina</taxon>
        <taxon>Dothideomycetes</taxon>
        <taxon>Pleosporomycetidae</taxon>
        <taxon>Pleosporales</taxon>
        <taxon>Massarineae</taxon>
        <taxon>Lentitheciaceae</taxon>
        <taxon>Lentithecium</taxon>
    </lineage>
</organism>
<feature type="compositionally biased region" description="Polar residues" evidence="1">
    <location>
        <begin position="141"/>
        <end position="153"/>
    </location>
</feature>
<proteinExistence type="predicted"/>
<dbReference type="Proteomes" id="UP000799291">
    <property type="component" value="Unassembled WGS sequence"/>
</dbReference>
<name>A0A6G1JG53_9PLEO</name>
<keyword evidence="4" id="KW-1185">Reference proteome</keyword>
<accession>A0A6G1JG53</accession>
<feature type="domain" description="J" evidence="2">
    <location>
        <begin position="156"/>
        <end position="219"/>
    </location>
</feature>
<evidence type="ECO:0000259" key="2">
    <source>
        <dbReference type="PROSITE" id="PS50076"/>
    </source>
</evidence>